<dbReference type="PANTHER" id="PTHR13696">
    <property type="entry name" value="P-LOOP CONTAINING NUCLEOSIDE TRIPHOSPHATE HYDROLASE"/>
    <property type="match status" value="1"/>
</dbReference>
<dbReference type="KEGG" id="ddu:GF1_08340"/>
<dbReference type="InterPro" id="IPR050678">
    <property type="entry name" value="DNA_Partitioning_ATPase"/>
</dbReference>
<dbReference type="AlphaFoldDB" id="A0A915XJX5"/>
<gene>
    <name evidence="2" type="ORF">GF1_08340</name>
</gene>
<dbReference type="EMBL" id="AP024233">
    <property type="protein sequence ID" value="BCO08458.1"/>
    <property type="molecule type" value="Genomic_DNA"/>
</dbReference>
<dbReference type="Gene3D" id="3.40.50.300">
    <property type="entry name" value="P-loop containing nucleotide triphosphate hydrolases"/>
    <property type="match status" value="1"/>
</dbReference>
<dbReference type="RefSeq" id="WP_267928364.1">
    <property type="nucleotide sequence ID" value="NZ_AP024233.1"/>
</dbReference>
<dbReference type="InterPro" id="IPR025669">
    <property type="entry name" value="AAA_dom"/>
</dbReference>
<protein>
    <submittedName>
        <fullName evidence="2">Cobyrinic acid a,c-diamide synthase</fullName>
    </submittedName>
</protein>
<reference evidence="2" key="1">
    <citation type="submission" date="2020-12" db="EMBL/GenBank/DDBJ databases">
        <title>Desulfobium dissulfuricans gen. nov., sp. nov., a novel mesophilic, sulfate-reducing bacterium isolated from a deep-sea hydrothermal vent.</title>
        <authorList>
            <person name="Hashimoto Y."/>
            <person name="Tame A."/>
            <person name="Sawayama S."/>
            <person name="Miyazaki J."/>
            <person name="Takai K."/>
            <person name="Nakagawa S."/>
        </authorList>
    </citation>
    <scope>NUCLEOTIDE SEQUENCE</scope>
    <source>
        <strain evidence="2">GF1</strain>
    </source>
</reference>
<organism evidence="2 3">
    <name type="scientific">Desulfolithobacter dissulfuricans</name>
    <dbReference type="NCBI Taxonomy" id="2795293"/>
    <lineage>
        <taxon>Bacteria</taxon>
        <taxon>Pseudomonadati</taxon>
        <taxon>Thermodesulfobacteriota</taxon>
        <taxon>Desulfobulbia</taxon>
        <taxon>Desulfobulbales</taxon>
        <taxon>Desulfobulbaceae</taxon>
        <taxon>Desulfolithobacter</taxon>
    </lineage>
</organism>
<evidence type="ECO:0000259" key="1">
    <source>
        <dbReference type="Pfam" id="PF13614"/>
    </source>
</evidence>
<proteinExistence type="predicted"/>
<dbReference type="InterPro" id="IPR027417">
    <property type="entry name" value="P-loop_NTPase"/>
</dbReference>
<dbReference type="PANTHER" id="PTHR13696:SF99">
    <property type="entry name" value="COBYRINIC ACID AC-DIAMIDE SYNTHASE"/>
    <property type="match status" value="1"/>
</dbReference>
<sequence>MSVIAVYNIKGGVGKTATAVNLSYLSSNHGVNTLLCDMDSQGSATYYFRIRPARKFNTRKLLKGGKHVDRNIRGTDYPGLDLLPADFSYRNIDIALDDLKKSRQRISRVLKPLKKEYGHIFLDCPPNVTLLSENIFHAADWILVPLIPTTLSHLAMQQLLNFLEEIGQDRSKVLVFFSMVEKRKNMHGEMMRQLEGQPGILRSHIPFLADVEKMGLYRQPVTAALPSSAASAAYRELWDEICAHIGADR</sequence>
<evidence type="ECO:0000313" key="3">
    <source>
        <dbReference type="Proteomes" id="UP001063350"/>
    </source>
</evidence>
<dbReference type="Pfam" id="PF13614">
    <property type="entry name" value="AAA_31"/>
    <property type="match status" value="1"/>
</dbReference>
<keyword evidence="3" id="KW-1185">Reference proteome</keyword>
<accession>A0A915XJX5</accession>
<dbReference type="Proteomes" id="UP001063350">
    <property type="component" value="Chromosome"/>
</dbReference>
<dbReference type="CDD" id="cd02042">
    <property type="entry name" value="ParAB_family"/>
    <property type="match status" value="1"/>
</dbReference>
<name>A0A915XJX5_9BACT</name>
<evidence type="ECO:0000313" key="2">
    <source>
        <dbReference type="EMBL" id="BCO08458.1"/>
    </source>
</evidence>
<dbReference type="SUPFAM" id="SSF52540">
    <property type="entry name" value="P-loop containing nucleoside triphosphate hydrolases"/>
    <property type="match status" value="1"/>
</dbReference>
<feature type="domain" description="AAA" evidence="1">
    <location>
        <begin position="1"/>
        <end position="169"/>
    </location>
</feature>